<comment type="catalytic activity">
    <reaction evidence="21">
        <text>L-seryl-[protein] + ATP = O-phospho-L-seryl-[protein] + ADP + H(+)</text>
        <dbReference type="Rhea" id="RHEA:17989"/>
        <dbReference type="Rhea" id="RHEA-COMP:9863"/>
        <dbReference type="Rhea" id="RHEA-COMP:11604"/>
        <dbReference type="ChEBI" id="CHEBI:15378"/>
        <dbReference type="ChEBI" id="CHEBI:29999"/>
        <dbReference type="ChEBI" id="CHEBI:30616"/>
        <dbReference type="ChEBI" id="CHEBI:83421"/>
        <dbReference type="ChEBI" id="CHEBI:456216"/>
        <dbReference type="EC" id="2.7.11.1"/>
    </reaction>
</comment>
<evidence type="ECO:0000256" key="10">
    <source>
        <dbReference type="ARBA" id="ARBA00022729"/>
    </source>
</evidence>
<dbReference type="PROSITE" id="PS00107">
    <property type="entry name" value="PROTEIN_KINASE_ATP"/>
    <property type="match status" value="1"/>
</dbReference>
<dbReference type="Gene3D" id="1.10.510.10">
    <property type="entry name" value="Transferase(Phosphotransferase) domain 1"/>
    <property type="match status" value="2"/>
</dbReference>
<protein>
    <recommendedName>
        <fullName evidence="3">non-specific serine/threonine protein kinase</fullName>
        <ecNumber evidence="3">2.7.11.1</ecNumber>
    </recommendedName>
</protein>
<evidence type="ECO:0000256" key="3">
    <source>
        <dbReference type="ARBA" id="ARBA00012513"/>
    </source>
</evidence>
<feature type="region of interest" description="Disordered" evidence="23">
    <location>
        <begin position="1022"/>
        <end position="1042"/>
    </location>
</feature>
<dbReference type="InterPro" id="IPR000719">
    <property type="entry name" value="Prot_kinase_dom"/>
</dbReference>
<evidence type="ECO:0000256" key="18">
    <source>
        <dbReference type="ARBA" id="ARBA00023180"/>
    </source>
</evidence>
<evidence type="ECO:0000256" key="11">
    <source>
        <dbReference type="ARBA" id="ARBA00022737"/>
    </source>
</evidence>
<evidence type="ECO:0000256" key="23">
    <source>
        <dbReference type="SAM" id="MobiDB-lite"/>
    </source>
</evidence>
<reference evidence="26" key="1">
    <citation type="submission" date="2022-02" db="EMBL/GenBank/DDBJ databases">
        <authorList>
            <person name="Henning P.M."/>
            <person name="McCubbin A.G."/>
            <person name="Shore J.S."/>
        </authorList>
    </citation>
    <scope>NUCLEOTIDE SEQUENCE</scope>
    <source>
        <strain evidence="26">F60SS</strain>
        <tissue evidence="26">Leaves</tissue>
    </source>
</reference>
<dbReference type="Pfam" id="PF23598">
    <property type="entry name" value="LRR_14"/>
    <property type="match status" value="1"/>
</dbReference>
<keyword evidence="4" id="KW-0134">Cell wall</keyword>
<dbReference type="Pfam" id="PF00560">
    <property type="entry name" value="LRR_1"/>
    <property type="match status" value="5"/>
</dbReference>
<dbReference type="GO" id="GO:0004674">
    <property type="term" value="F:protein serine/threonine kinase activity"/>
    <property type="evidence" value="ECO:0007669"/>
    <property type="project" value="UniProtKB-KW"/>
</dbReference>
<keyword evidence="8" id="KW-0808">Transferase</keyword>
<evidence type="ECO:0000313" key="27">
    <source>
        <dbReference type="Proteomes" id="UP001141552"/>
    </source>
</evidence>
<evidence type="ECO:0000256" key="2">
    <source>
        <dbReference type="ARBA" id="ARBA00004479"/>
    </source>
</evidence>
<keyword evidence="11" id="KW-0677">Repeat</keyword>
<dbReference type="OrthoDB" id="852144at2759"/>
<sequence length="1128" mass="124606">MGISPRDMIPRHETLSSIFFKVPFLQLLVHYFSCMEFAYAASSTTSSSGRNQAEALLNWKASLDSQSQSRLSSWVGNNACNSWVGISCTNNPGVVTNMTLTHLGLKGTLEAFNFSAFTDLLILNFWNNSLYGNIPANVTNLTKLKQLRLCTNHFTGNIPPEIGVLANLEFISFCQNYLTGFIPASIGNLTKLSILYLWSNQLSGSIPQEIGLLRSLHKLSMSWNLFMGTIPATIRNLTNLSSLELWNNQLSGSLPQEIGLLHSINEIFLNQNFLSGTIPSSIGNLTNVYSLILAMNNFSGTLPASIGKLTGLSDLRLQVNLFSGVLPLEMNNLTQLKTLHLSGNQLTGHLPQDICLGGLLVNLTVASNHFSGPIPKTLRNCTNLVRLRLDWNNFRSNISEDLGVYPDLDYVSSSWGQCKNMTSLKISGNNISGKLPSELGNAVQLRLIDLSWNHIEGAIPPELGNLNLLFNLSLNSNQLSGTIPPELKMLSSLEYLNLAENNLSGSIIKELGECVRLSYMNLSHNKFVERIPPEIGHLHLLRYLDLSHNLLAGEIPSELGFLRVIEMLNLSHNNLSGLIPATFDRLSSLTSINISYNELEGRLPNSKAFQEASFDEYRNNSGLCGELSGLRPCYTTKRCKPMTQKTKMVIAITVIGCLLFSFSIGGCTFLTYERVRRKQQKAVVPEHIDLFTVLGHDGKLLYENIMEATEGFDSKYLIGEGGHGTVYKAIMATDRVVAVKKLHASEAGNLLNLKAFESEICVLTKIRHRNIAKLYGFCPHPKQSFLVYEYIEKGSLRKVLTNEEQAMELDWTKRLNIVKGLASALAYLHHDCSPPIVHRDVSSSNILLDREWEAHLSDFGTAKLLMPDSSHWTSLAGTFGYSAPEIAYTTKVNEKSDVYSFGVVTLEIIMGKHPEELISSLSSPPSSSLPSSSSSPPLSVNRPELLIELLDQRIPPPRNRVANGLACITRIGLACLNINPISRPTMRQIAYTMKVNEKSDVYSFGVVTLEIIMGKHPEELISSLSSPPSSSLPSSSSSPPLSVNRPELLIELLDQRIPPPRNRVANGLACITRIGLACLNINPISRPTMRQVSLELVPRRPPIEQPLSSIRLDDLLPSIHHTDEAHIP</sequence>
<keyword evidence="10" id="KW-0732">Signal</keyword>
<dbReference type="GO" id="GO:0005524">
    <property type="term" value="F:ATP binding"/>
    <property type="evidence" value="ECO:0007669"/>
    <property type="project" value="UniProtKB-UniRule"/>
</dbReference>
<evidence type="ECO:0000256" key="13">
    <source>
        <dbReference type="ARBA" id="ARBA00022777"/>
    </source>
</evidence>
<feature type="region of interest" description="Disordered" evidence="23">
    <location>
        <begin position="919"/>
        <end position="939"/>
    </location>
</feature>
<evidence type="ECO:0000256" key="5">
    <source>
        <dbReference type="ARBA" id="ARBA00022527"/>
    </source>
</evidence>
<dbReference type="Gene3D" id="3.30.200.20">
    <property type="entry name" value="Phosphorylase Kinase, domain 1"/>
    <property type="match status" value="1"/>
</dbReference>
<evidence type="ECO:0000256" key="15">
    <source>
        <dbReference type="ARBA" id="ARBA00022989"/>
    </source>
</evidence>
<dbReference type="FunFam" id="3.80.10.10:FF:000719">
    <property type="entry name" value="MDIS1-interacting receptor like kinase 2 isoform A"/>
    <property type="match status" value="1"/>
</dbReference>
<dbReference type="EMBL" id="JAKUCV010006822">
    <property type="protein sequence ID" value="KAJ4825739.1"/>
    <property type="molecule type" value="Genomic_DNA"/>
</dbReference>
<accession>A0A9Q0F6B8</accession>
<dbReference type="SUPFAM" id="SSF52058">
    <property type="entry name" value="L domain-like"/>
    <property type="match status" value="2"/>
</dbReference>
<dbReference type="Pfam" id="PF13855">
    <property type="entry name" value="LRR_8"/>
    <property type="match status" value="1"/>
</dbReference>
<comment type="similarity">
    <text evidence="19">Belongs to the polygalacturonase-inhibiting protein family.</text>
</comment>
<comment type="caution">
    <text evidence="26">The sequence shown here is derived from an EMBL/GenBank/DDBJ whole genome shotgun (WGS) entry which is preliminary data.</text>
</comment>
<dbReference type="SUPFAM" id="SSF56112">
    <property type="entry name" value="Protein kinase-like (PK-like)"/>
    <property type="match status" value="2"/>
</dbReference>
<dbReference type="AlphaFoldDB" id="A0A9Q0F6B8"/>
<keyword evidence="7" id="KW-0433">Leucine-rich repeat</keyword>
<evidence type="ECO:0000256" key="21">
    <source>
        <dbReference type="ARBA" id="ARBA00048679"/>
    </source>
</evidence>
<keyword evidence="4" id="KW-0964">Secreted</keyword>
<evidence type="ECO:0000256" key="6">
    <source>
        <dbReference type="ARBA" id="ARBA00022553"/>
    </source>
</evidence>
<evidence type="ECO:0000256" key="12">
    <source>
        <dbReference type="ARBA" id="ARBA00022741"/>
    </source>
</evidence>
<evidence type="ECO:0000259" key="25">
    <source>
        <dbReference type="PROSITE" id="PS50011"/>
    </source>
</evidence>
<dbReference type="Gene3D" id="3.80.10.10">
    <property type="entry name" value="Ribonuclease Inhibitor"/>
    <property type="match status" value="3"/>
</dbReference>
<dbReference type="Pfam" id="PF00069">
    <property type="entry name" value="Pkinase"/>
    <property type="match status" value="1"/>
</dbReference>
<evidence type="ECO:0000256" key="9">
    <source>
        <dbReference type="ARBA" id="ARBA00022692"/>
    </source>
</evidence>
<dbReference type="Proteomes" id="UP001141552">
    <property type="component" value="Unassembled WGS sequence"/>
</dbReference>
<dbReference type="FunFam" id="3.30.200.20:FF:000309">
    <property type="entry name" value="Leucine-rich repeat receptor protein kinase MSP1"/>
    <property type="match status" value="1"/>
</dbReference>
<dbReference type="InterPro" id="IPR017441">
    <property type="entry name" value="Protein_kinase_ATP_BS"/>
</dbReference>
<feature type="binding site" evidence="22">
    <location>
        <position position="741"/>
    </location>
    <ligand>
        <name>ATP</name>
        <dbReference type="ChEBI" id="CHEBI:30616"/>
    </ligand>
</feature>
<keyword evidence="13" id="KW-0418">Kinase</keyword>
<keyword evidence="12 22" id="KW-0547">Nucleotide-binding</keyword>
<dbReference type="GO" id="GO:0016020">
    <property type="term" value="C:membrane"/>
    <property type="evidence" value="ECO:0007669"/>
    <property type="project" value="UniProtKB-SubCell"/>
</dbReference>
<organism evidence="26 27">
    <name type="scientific">Turnera subulata</name>
    <dbReference type="NCBI Taxonomy" id="218843"/>
    <lineage>
        <taxon>Eukaryota</taxon>
        <taxon>Viridiplantae</taxon>
        <taxon>Streptophyta</taxon>
        <taxon>Embryophyta</taxon>
        <taxon>Tracheophyta</taxon>
        <taxon>Spermatophyta</taxon>
        <taxon>Magnoliopsida</taxon>
        <taxon>eudicotyledons</taxon>
        <taxon>Gunneridae</taxon>
        <taxon>Pentapetalae</taxon>
        <taxon>rosids</taxon>
        <taxon>fabids</taxon>
        <taxon>Malpighiales</taxon>
        <taxon>Passifloraceae</taxon>
        <taxon>Turnera</taxon>
    </lineage>
</organism>
<dbReference type="InterPro" id="IPR001611">
    <property type="entry name" value="Leu-rich_rpt"/>
</dbReference>
<dbReference type="InterPro" id="IPR003591">
    <property type="entry name" value="Leu-rich_rpt_typical-subtyp"/>
</dbReference>
<dbReference type="Pfam" id="PF08263">
    <property type="entry name" value="LRRNT_2"/>
    <property type="match status" value="1"/>
</dbReference>
<evidence type="ECO:0000256" key="19">
    <source>
        <dbReference type="ARBA" id="ARBA00038043"/>
    </source>
</evidence>
<keyword evidence="27" id="KW-1185">Reference proteome</keyword>
<evidence type="ECO:0000256" key="4">
    <source>
        <dbReference type="ARBA" id="ARBA00022512"/>
    </source>
</evidence>
<dbReference type="PANTHER" id="PTHR48005:SF70">
    <property type="entry name" value="MDIS1-INTERACTING RECEPTOR LIKE KINASE 2-LIKE"/>
    <property type="match status" value="1"/>
</dbReference>
<reference evidence="26" key="2">
    <citation type="journal article" date="2023" name="Plants (Basel)">
        <title>Annotation of the Turnera subulata (Passifloraceae) Draft Genome Reveals the S-Locus Evolved after the Divergence of Turneroideae from Passifloroideae in a Stepwise Manner.</title>
        <authorList>
            <person name="Henning P.M."/>
            <person name="Roalson E.H."/>
            <person name="Mir W."/>
            <person name="McCubbin A.G."/>
            <person name="Shore J.S."/>
        </authorList>
    </citation>
    <scope>NUCLEOTIDE SEQUENCE</scope>
    <source>
        <strain evidence="26">F60SS</strain>
    </source>
</reference>
<comment type="catalytic activity">
    <reaction evidence="20">
        <text>L-threonyl-[protein] + ATP = O-phospho-L-threonyl-[protein] + ADP + H(+)</text>
        <dbReference type="Rhea" id="RHEA:46608"/>
        <dbReference type="Rhea" id="RHEA-COMP:11060"/>
        <dbReference type="Rhea" id="RHEA-COMP:11605"/>
        <dbReference type="ChEBI" id="CHEBI:15378"/>
        <dbReference type="ChEBI" id="CHEBI:30013"/>
        <dbReference type="ChEBI" id="CHEBI:30616"/>
        <dbReference type="ChEBI" id="CHEBI:61977"/>
        <dbReference type="ChEBI" id="CHEBI:456216"/>
        <dbReference type="EC" id="2.7.11.1"/>
    </reaction>
</comment>
<name>A0A9Q0F6B8_9ROSI</name>
<dbReference type="FunFam" id="3.80.10.10:FF:000400">
    <property type="entry name" value="Nuclear pore complex protein NUP107"/>
    <property type="match status" value="1"/>
</dbReference>
<dbReference type="InterPro" id="IPR055414">
    <property type="entry name" value="LRR_R13L4/SHOC2-like"/>
</dbReference>
<evidence type="ECO:0000256" key="14">
    <source>
        <dbReference type="ARBA" id="ARBA00022840"/>
    </source>
</evidence>
<keyword evidence="15 24" id="KW-1133">Transmembrane helix</keyword>
<dbReference type="InterPro" id="IPR008266">
    <property type="entry name" value="Tyr_kinase_AS"/>
</dbReference>
<evidence type="ECO:0000313" key="26">
    <source>
        <dbReference type="EMBL" id="KAJ4825739.1"/>
    </source>
</evidence>
<dbReference type="InterPro" id="IPR011009">
    <property type="entry name" value="Kinase-like_dom_sf"/>
</dbReference>
<feature type="domain" description="Protein kinase" evidence="25">
    <location>
        <begin position="712"/>
        <end position="995"/>
    </location>
</feature>
<keyword evidence="9 24" id="KW-0812">Transmembrane</keyword>
<evidence type="ECO:0000256" key="1">
    <source>
        <dbReference type="ARBA" id="ARBA00004191"/>
    </source>
</evidence>
<keyword evidence="16 24" id="KW-0472">Membrane</keyword>
<dbReference type="PANTHER" id="PTHR48005">
    <property type="entry name" value="LEUCINE RICH REPEAT KINASE 2"/>
    <property type="match status" value="1"/>
</dbReference>
<evidence type="ECO:0000256" key="17">
    <source>
        <dbReference type="ARBA" id="ARBA00023170"/>
    </source>
</evidence>
<keyword evidence="18" id="KW-0325">Glycoprotein</keyword>
<feature type="transmembrane region" description="Helical" evidence="24">
    <location>
        <begin position="648"/>
        <end position="672"/>
    </location>
</feature>
<keyword evidence="17" id="KW-0675">Receptor</keyword>
<keyword evidence="6" id="KW-0597">Phosphoprotein</keyword>
<evidence type="ECO:0000256" key="16">
    <source>
        <dbReference type="ARBA" id="ARBA00023136"/>
    </source>
</evidence>
<evidence type="ECO:0000256" key="22">
    <source>
        <dbReference type="PROSITE-ProRule" id="PRU10141"/>
    </source>
</evidence>
<dbReference type="InterPro" id="IPR032675">
    <property type="entry name" value="LRR_dom_sf"/>
</dbReference>
<comment type="subcellular location">
    <subcellularLocation>
        <location evidence="2">Membrane</location>
        <topology evidence="2">Single-pass type I membrane protein</topology>
    </subcellularLocation>
    <subcellularLocation>
        <location evidence="1">Secreted</location>
        <location evidence="1">Cell wall</location>
    </subcellularLocation>
</comment>
<proteinExistence type="inferred from homology"/>
<dbReference type="InterPro" id="IPR013210">
    <property type="entry name" value="LRR_N_plant-typ"/>
</dbReference>
<evidence type="ECO:0000256" key="20">
    <source>
        <dbReference type="ARBA" id="ARBA00047899"/>
    </source>
</evidence>
<dbReference type="SMART" id="SM00369">
    <property type="entry name" value="LRR_TYP"/>
    <property type="match status" value="8"/>
</dbReference>
<keyword evidence="5" id="KW-0723">Serine/threonine-protein kinase</keyword>
<dbReference type="EC" id="2.7.11.1" evidence="3"/>
<evidence type="ECO:0000256" key="7">
    <source>
        <dbReference type="ARBA" id="ARBA00022614"/>
    </source>
</evidence>
<keyword evidence="14 22" id="KW-0067">ATP-binding</keyword>
<evidence type="ECO:0000256" key="8">
    <source>
        <dbReference type="ARBA" id="ARBA00022679"/>
    </source>
</evidence>
<dbReference type="PROSITE" id="PS00109">
    <property type="entry name" value="PROTEIN_KINASE_TYR"/>
    <property type="match status" value="1"/>
</dbReference>
<dbReference type="FunFam" id="1.10.510.10:FF:000445">
    <property type="entry name" value="MDIS1-interacting receptor like kinase 2"/>
    <property type="match status" value="1"/>
</dbReference>
<dbReference type="PROSITE" id="PS50011">
    <property type="entry name" value="PROTEIN_KINASE_DOM"/>
    <property type="match status" value="1"/>
</dbReference>
<evidence type="ECO:0000256" key="24">
    <source>
        <dbReference type="SAM" id="Phobius"/>
    </source>
</evidence>
<dbReference type="InterPro" id="IPR051420">
    <property type="entry name" value="Ser_Thr_Kinases_DiverseReg"/>
</dbReference>
<dbReference type="FunFam" id="3.80.10.10:FF:000177">
    <property type="entry name" value="Leucine-rich repeat receptor-like serine/threonine-protein kinase At1g17230"/>
    <property type="match status" value="1"/>
</dbReference>
<gene>
    <name evidence="26" type="ORF">Tsubulata_039084</name>
</gene>